<feature type="region of interest" description="Disordered" evidence="9">
    <location>
        <begin position="429"/>
        <end position="452"/>
    </location>
</feature>
<accession>A0AAW1RLW7</accession>
<evidence type="ECO:0000256" key="8">
    <source>
        <dbReference type="PIRSR" id="PIRSR630616-3"/>
    </source>
</evidence>
<dbReference type="GO" id="GO:0005524">
    <property type="term" value="F:ATP binding"/>
    <property type="evidence" value="ECO:0007669"/>
    <property type="project" value="UniProtKB-KW"/>
</dbReference>
<feature type="region of interest" description="Disordered" evidence="9">
    <location>
        <begin position="1"/>
        <end position="40"/>
    </location>
</feature>
<feature type="binding site" evidence="7">
    <location>
        <begin position="127"/>
        <end position="129"/>
    </location>
    <ligand>
        <name>ATP</name>
        <dbReference type="ChEBI" id="CHEBI:30616"/>
    </ligand>
</feature>
<dbReference type="SUPFAM" id="SSF56112">
    <property type="entry name" value="Protein kinase-like (PK-like)"/>
    <property type="match status" value="1"/>
</dbReference>
<organism evidence="11 12">
    <name type="scientific">Elliptochloris bilobata</name>
    <dbReference type="NCBI Taxonomy" id="381761"/>
    <lineage>
        <taxon>Eukaryota</taxon>
        <taxon>Viridiplantae</taxon>
        <taxon>Chlorophyta</taxon>
        <taxon>core chlorophytes</taxon>
        <taxon>Trebouxiophyceae</taxon>
        <taxon>Trebouxiophyceae incertae sedis</taxon>
        <taxon>Elliptochloris clade</taxon>
        <taxon>Elliptochloris</taxon>
    </lineage>
</organism>
<gene>
    <name evidence="11" type="ORF">WJX81_004049</name>
</gene>
<dbReference type="InterPro" id="IPR011009">
    <property type="entry name" value="Kinase-like_dom_sf"/>
</dbReference>
<evidence type="ECO:0000256" key="1">
    <source>
        <dbReference type="ARBA" id="ARBA00022527"/>
    </source>
</evidence>
<evidence type="ECO:0000256" key="3">
    <source>
        <dbReference type="ARBA" id="ARBA00022741"/>
    </source>
</evidence>
<evidence type="ECO:0000256" key="2">
    <source>
        <dbReference type="ARBA" id="ARBA00022679"/>
    </source>
</evidence>
<dbReference type="GO" id="GO:0004674">
    <property type="term" value="F:protein serine/threonine kinase activity"/>
    <property type="evidence" value="ECO:0007669"/>
    <property type="project" value="UniProtKB-KW"/>
</dbReference>
<feature type="cross-link" description="Glycyl lysine isopeptide (Lys-Gly) (interchain with G-Cter in SUMO2)" evidence="8">
    <location>
        <position position="182"/>
    </location>
</feature>
<keyword evidence="3 7" id="KW-0547">Nucleotide-binding</keyword>
<evidence type="ECO:0000313" key="12">
    <source>
        <dbReference type="Proteomes" id="UP001445335"/>
    </source>
</evidence>
<feature type="compositionally biased region" description="Polar residues" evidence="9">
    <location>
        <begin position="11"/>
        <end position="33"/>
    </location>
</feature>
<dbReference type="AlphaFoldDB" id="A0AAW1RLW7"/>
<evidence type="ECO:0000256" key="4">
    <source>
        <dbReference type="ARBA" id="ARBA00022777"/>
    </source>
</evidence>
<keyword evidence="4" id="KW-0418">Kinase</keyword>
<dbReference type="InterPro" id="IPR008271">
    <property type="entry name" value="Ser/Thr_kinase_AS"/>
</dbReference>
<feature type="binding site" evidence="7">
    <location>
        <position position="200"/>
    </location>
    <ligand>
        <name>ATP</name>
        <dbReference type="ChEBI" id="CHEBI:30616"/>
    </ligand>
</feature>
<comment type="caution">
    <text evidence="11">The sequence shown here is derived from an EMBL/GenBank/DDBJ whole genome shotgun (WGS) entry which is preliminary data.</text>
</comment>
<keyword evidence="1" id="KW-0723">Serine/threonine-protein kinase</keyword>
<keyword evidence="12" id="KW-1185">Reference proteome</keyword>
<dbReference type="PANTHER" id="PTHR24350">
    <property type="entry name" value="SERINE/THREONINE-PROTEIN KINASE IAL-RELATED"/>
    <property type="match status" value="1"/>
</dbReference>
<feature type="domain" description="Protein kinase" evidence="10">
    <location>
        <begin position="49"/>
        <end position="337"/>
    </location>
</feature>
<feature type="binding site" evidence="7">
    <location>
        <position position="78"/>
    </location>
    <ligand>
        <name>ATP</name>
        <dbReference type="ChEBI" id="CHEBI:30616"/>
    </ligand>
</feature>
<dbReference type="SMART" id="SM00220">
    <property type="entry name" value="S_TKc"/>
    <property type="match status" value="1"/>
</dbReference>
<evidence type="ECO:0000256" key="9">
    <source>
        <dbReference type="SAM" id="MobiDB-lite"/>
    </source>
</evidence>
<evidence type="ECO:0000256" key="5">
    <source>
        <dbReference type="ARBA" id="ARBA00022840"/>
    </source>
</evidence>
<dbReference type="Gene3D" id="1.10.510.10">
    <property type="entry name" value="Transferase(Phosphotransferase) domain 1"/>
    <property type="match status" value="1"/>
</dbReference>
<sequence>MGNCACVPQDAKTQSNRAPSQATNGSGAQNSTPIPAKPDELPQGFEARFRAIKLLGRGAEADTWLYADRKRDQPIAMKLFRRPVPQSLVSSILQEIRLQSLLGPGHMNLINVYEVLLTDDHLGIAMECAKGGPLTAFVSERWASPQPNGLVLSEAEARFLFRQFIDAVAYCHRHSIAHRDLKLDNTLLDDQKPPVLKLCDFGFAKSFRGGLERATSRLGTAEYMSPELLHEDDSPGKKAALAYDPRATDVWAAGVMVVVMLLGAFPFDHARQHEGAVDDEALDLWLQEVNKDWSESPFVAKKVGALSPEARDLLDRIFVVDPAKRISVPQILEHPWYKKPLAPEFQAAADKLAKQQAELDAHMRYRKLDQARINERDSALDAILREATAPPPSRASGTGLAGGRAHVRPLQAVDASAPKVRRVDLTEAALAARDNPPPCENPAVAEHTGMST</sequence>
<feature type="active site" description="Proton acceptor" evidence="6">
    <location>
        <position position="180"/>
    </location>
</feature>
<dbReference type="InterPro" id="IPR000719">
    <property type="entry name" value="Prot_kinase_dom"/>
</dbReference>
<evidence type="ECO:0000313" key="11">
    <source>
        <dbReference type="EMBL" id="KAK9834291.1"/>
    </source>
</evidence>
<keyword evidence="5 7" id="KW-0067">ATP-binding</keyword>
<proteinExistence type="predicted"/>
<name>A0AAW1RLW7_9CHLO</name>
<dbReference type="PROSITE" id="PS50011">
    <property type="entry name" value="PROTEIN_KINASE_DOM"/>
    <property type="match status" value="1"/>
</dbReference>
<dbReference type="PROSITE" id="PS00108">
    <property type="entry name" value="PROTEIN_KINASE_ST"/>
    <property type="match status" value="1"/>
</dbReference>
<evidence type="ECO:0000259" key="10">
    <source>
        <dbReference type="PROSITE" id="PS50011"/>
    </source>
</evidence>
<evidence type="ECO:0000256" key="7">
    <source>
        <dbReference type="PIRSR" id="PIRSR630616-2"/>
    </source>
</evidence>
<dbReference type="Proteomes" id="UP001445335">
    <property type="component" value="Unassembled WGS sequence"/>
</dbReference>
<protein>
    <recommendedName>
        <fullName evidence="10">Protein kinase domain-containing protein</fullName>
    </recommendedName>
</protein>
<dbReference type="EMBL" id="JALJOU010000032">
    <property type="protein sequence ID" value="KAK9834291.1"/>
    <property type="molecule type" value="Genomic_DNA"/>
</dbReference>
<keyword evidence="2" id="KW-0808">Transferase</keyword>
<dbReference type="Pfam" id="PF00069">
    <property type="entry name" value="Pkinase"/>
    <property type="match status" value="1"/>
</dbReference>
<dbReference type="InterPro" id="IPR030616">
    <property type="entry name" value="Aur-like"/>
</dbReference>
<reference evidence="11 12" key="1">
    <citation type="journal article" date="2024" name="Nat. Commun.">
        <title>Phylogenomics reveals the evolutionary origins of lichenization in chlorophyte algae.</title>
        <authorList>
            <person name="Puginier C."/>
            <person name="Libourel C."/>
            <person name="Otte J."/>
            <person name="Skaloud P."/>
            <person name="Haon M."/>
            <person name="Grisel S."/>
            <person name="Petersen M."/>
            <person name="Berrin J.G."/>
            <person name="Delaux P.M."/>
            <person name="Dal Grande F."/>
            <person name="Keller J."/>
        </authorList>
    </citation>
    <scope>NUCLEOTIDE SEQUENCE [LARGE SCALE GENOMIC DNA]</scope>
    <source>
        <strain evidence="11 12">SAG 245.80</strain>
    </source>
</reference>
<evidence type="ECO:0000256" key="6">
    <source>
        <dbReference type="PIRSR" id="PIRSR630616-1"/>
    </source>
</evidence>